<evidence type="ECO:0000313" key="1">
    <source>
        <dbReference type="EMBL" id="MFG3191957.1"/>
    </source>
</evidence>
<name>A0ABW7BYZ6_9ACTN</name>
<dbReference type="Proteomes" id="UP001604282">
    <property type="component" value="Unassembled WGS sequence"/>
</dbReference>
<evidence type="ECO:0000313" key="2">
    <source>
        <dbReference type="Proteomes" id="UP001604282"/>
    </source>
</evidence>
<protein>
    <submittedName>
        <fullName evidence="1">DUF6959 family protein</fullName>
    </submittedName>
</protein>
<keyword evidence="2" id="KW-1185">Reference proteome</keyword>
<reference evidence="1 2" key="1">
    <citation type="submission" date="2024-10" db="EMBL/GenBank/DDBJ databases">
        <title>The Natural Products Discovery Center: Release of the First 8490 Sequenced Strains for Exploring Actinobacteria Biosynthetic Diversity.</title>
        <authorList>
            <person name="Kalkreuter E."/>
            <person name="Kautsar S.A."/>
            <person name="Yang D."/>
            <person name="Bader C.D."/>
            <person name="Teijaro C.N."/>
            <person name="Fluegel L."/>
            <person name="Davis C.M."/>
            <person name="Simpson J.R."/>
            <person name="Lauterbach L."/>
            <person name="Steele A.D."/>
            <person name="Gui C."/>
            <person name="Meng S."/>
            <person name="Li G."/>
            <person name="Viehrig K."/>
            <person name="Ye F."/>
            <person name="Su P."/>
            <person name="Kiefer A.F."/>
            <person name="Nichols A."/>
            <person name="Cepeda A.J."/>
            <person name="Yan W."/>
            <person name="Fan B."/>
            <person name="Jiang Y."/>
            <person name="Adhikari A."/>
            <person name="Zheng C.-J."/>
            <person name="Schuster L."/>
            <person name="Cowan T.M."/>
            <person name="Smanski M.J."/>
            <person name="Chevrette M.G."/>
            <person name="De Carvalho L.P.S."/>
            <person name="Shen B."/>
        </authorList>
    </citation>
    <scope>NUCLEOTIDE SEQUENCE [LARGE SCALE GENOMIC DNA]</scope>
    <source>
        <strain evidence="1 2">NPDC048229</strain>
    </source>
</reference>
<organism evidence="1 2">
    <name type="scientific">Streptomyces omiyaensis</name>
    <dbReference type="NCBI Taxonomy" id="68247"/>
    <lineage>
        <taxon>Bacteria</taxon>
        <taxon>Bacillati</taxon>
        <taxon>Actinomycetota</taxon>
        <taxon>Actinomycetes</taxon>
        <taxon>Kitasatosporales</taxon>
        <taxon>Streptomycetaceae</taxon>
        <taxon>Streptomyces</taxon>
    </lineage>
</organism>
<sequence length="75" mass="7740">MEVEPLADGGNDAVLRLPGRTHPGVLIQGDTLGIRRADAAEPAAPCAAGDLEEALHAAALLRADLDSTLQHHPEA</sequence>
<proteinExistence type="predicted"/>
<dbReference type="EMBL" id="JBICZW010000016">
    <property type="protein sequence ID" value="MFG3191957.1"/>
    <property type="molecule type" value="Genomic_DNA"/>
</dbReference>
<dbReference type="InterPro" id="IPR053801">
    <property type="entry name" value="DUF6959"/>
</dbReference>
<accession>A0ABW7BYZ6</accession>
<dbReference type="Pfam" id="PF22281">
    <property type="entry name" value="DUF6959"/>
    <property type="match status" value="1"/>
</dbReference>
<gene>
    <name evidence="1" type="ORF">ACGFYS_23790</name>
</gene>
<comment type="caution">
    <text evidence="1">The sequence shown here is derived from an EMBL/GenBank/DDBJ whole genome shotgun (WGS) entry which is preliminary data.</text>
</comment>
<dbReference type="RefSeq" id="WP_189851801.1">
    <property type="nucleotide sequence ID" value="NZ_BMVV01000019.1"/>
</dbReference>